<dbReference type="InterPro" id="IPR039702">
    <property type="entry name" value="FPS1-like"/>
</dbReference>
<dbReference type="GO" id="GO:0045337">
    <property type="term" value="P:farnesyl diphosphate biosynthetic process"/>
    <property type="evidence" value="ECO:0007669"/>
    <property type="project" value="TreeGrafter"/>
</dbReference>
<protein>
    <submittedName>
        <fullName evidence="5">Uncharacterized protein</fullName>
    </submittedName>
</protein>
<dbReference type="EMBL" id="JANBPK010000851">
    <property type="protein sequence ID" value="KAJ2930017.1"/>
    <property type="molecule type" value="Genomic_DNA"/>
</dbReference>
<dbReference type="Proteomes" id="UP001140091">
    <property type="component" value="Unassembled WGS sequence"/>
</dbReference>
<accession>A0A9W8J8E3</accession>
<name>A0A9W8J8E3_9AGAR</name>
<dbReference type="GO" id="GO:0004161">
    <property type="term" value="F:dimethylallyltranstransferase activity"/>
    <property type="evidence" value="ECO:0007669"/>
    <property type="project" value="TreeGrafter"/>
</dbReference>
<dbReference type="InterPro" id="IPR008949">
    <property type="entry name" value="Isoprenoid_synthase_dom_sf"/>
</dbReference>
<dbReference type="InterPro" id="IPR000092">
    <property type="entry name" value="Polyprenyl_synt"/>
</dbReference>
<sequence length="206" mass="22576">MRVLMSPIEDELPSSFLISGIPYPTENPPKFSLKGTALVPTDGSAPSTTTALPANADPYTIALSILIPLGEYFQVQGDWLDYSATPEVLGKIGTDIVNNKFSWVINTALLLTSSTNSSGNLFSPKLTPARLAELRKVLEKNYGKKDPQAVHENRVKAVYEELNIRGAYEKYEETVVGILKGRIGSVEEKERGLKKAVFESFLGQDL</sequence>
<evidence type="ECO:0000313" key="6">
    <source>
        <dbReference type="Proteomes" id="UP001140091"/>
    </source>
</evidence>
<keyword evidence="2" id="KW-0808">Transferase</keyword>
<dbReference type="Pfam" id="PF00348">
    <property type="entry name" value="polyprenyl_synt"/>
    <property type="match status" value="1"/>
</dbReference>
<evidence type="ECO:0000256" key="4">
    <source>
        <dbReference type="ARBA" id="ARBA00022842"/>
    </source>
</evidence>
<dbReference type="AlphaFoldDB" id="A0A9W8J8E3"/>
<dbReference type="GO" id="GO:0004337">
    <property type="term" value="F:(2E,6E)-farnesyl diphosphate synthase activity"/>
    <property type="evidence" value="ECO:0007669"/>
    <property type="project" value="TreeGrafter"/>
</dbReference>
<evidence type="ECO:0000256" key="3">
    <source>
        <dbReference type="ARBA" id="ARBA00022723"/>
    </source>
</evidence>
<dbReference type="PANTHER" id="PTHR11525:SF0">
    <property type="entry name" value="FARNESYL PYROPHOSPHATE SYNTHASE"/>
    <property type="match status" value="1"/>
</dbReference>
<evidence type="ECO:0000313" key="5">
    <source>
        <dbReference type="EMBL" id="KAJ2930017.1"/>
    </source>
</evidence>
<evidence type="ECO:0000256" key="1">
    <source>
        <dbReference type="ARBA" id="ARBA00001946"/>
    </source>
</evidence>
<comment type="caution">
    <text evidence="5">The sequence shown here is derived from an EMBL/GenBank/DDBJ whole genome shotgun (WGS) entry which is preliminary data.</text>
</comment>
<keyword evidence="6" id="KW-1185">Reference proteome</keyword>
<dbReference type="PANTHER" id="PTHR11525">
    <property type="entry name" value="FARNESYL-PYROPHOSPHATE SYNTHETASE"/>
    <property type="match status" value="1"/>
</dbReference>
<keyword evidence="3" id="KW-0479">Metal-binding</keyword>
<proteinExistence type="predicted"/>
<gene>
    <name evidence="5" type="ORF">H1R20_g7081</name>
</gene>
<dbReference type="GO" id="GO:0046872">
    <property type="term" value="F:metal ion binding"/>
    <property type="evidence" value="ECO:0007669"/>
    <property type="project" value="UniProtKB-KW"/>
</dbReference>
<feature type="non-terminal residue" evidence="5">
    <location>
        <position position="206"/>
    </location>
</feature>
<dbReference type="GO" id="GO:0005737">
    <property type="term" value="C:cytoplasm"/>
    <property type="evidence" value="ECO:0007669"/>
    <property type="project" value="TreeGrafter"/>
</dbReference>
<comment type="cofactor">
    <cofactor evidence="1">
        <name>Mg(2+)</name>
        <dbReference type="ChEBI" id="CHEBI:18420"/>
    </cofactor>
</comment>
<keyword evidence="4" id="KW-0460">Magnesium</keyword>
<dbReference type="SUPFAM" id="SSF48576">
    <property type="entry name" value="Terpenoid synthases"/>
    <property type="match status" value="1"/>
</dbReference>
<dbReference type="OrthoDB" id="10257492at2759"/>
<reference evidence="5" key="1">
    <citation type="submission" date="2022-06" db="EMBL/GenBank/DDBJ databases">
        <title>Genome Sequence of Candolleomyces eurysporus.</title>
        <authorList>
            <person name="Buettner E."/>
        </authorList>
    </citation>
    <scope>NUCLEOTIDE SEQUENCE</scope>
    <source>
        <strain evidence="5">VTCC 930004</strain>
    </source>
</reference>
<dbReference type="Gene3D" id="1.10.600.10">
    <property type="entry name" value="Farnesyl Diphosphate Synthase"/>
    <property type="match status" value="1"/>
</dbReference>
<organism evidence="5 6">
    <name type="scientific">Candolleomyces eurysporus</name>
    <dbReference type="NCBI Taxonomy" id="2828524"/>
    <lineage>
        <taxon>Eukaryota</taxon>
        <taxon>Fungi</taxon>
        <taxon>Dikarya</taxon>
        <taxon>Basidiomycota</taxon>
        <taxon>Agaricomycotina</taxon>
        <taxon>Agaricomycetes</taxon>
        <taxon>Agaricomycetidae</taxon>
        <taxon>Agaricales</taxon>
        <taxon>Agaricineae</taxon>
        <taxon>Psathyrellaceae</taxon>
        <taxon>Candolleomyces</taxon>
    </lineage>
</organism>
<evidence type="ECO:0000256" key="2">
    <source>
        <dbReference type="ARBA" id="ARBA00022679"/>
    </source>
</evidence>